<dbReference type="GO" id="GO:0004556">
    <property type="term" value="F:alpha-amylase activity"/>
    <property type="evidence" value="ECO:0007669"/>
    <property type="project" value="TreeGrafter"/>
</dbReference>
<dbReference type="Pfam" id="PF23915">
    <property type="entry name" value="SusG_C"/>
    <property type="match status" value="1"/>
</dbReference>
<feature type="domain" description="Glycosyl hydrolase family 13 catalytic" evidence="4">
    <location>
        <begin position="13"/>
        <end position="418"/>
    </location>
</feature>
<dbReference type="FunFam" id="3.20.20.80:FF:000064">
    <property type="entry name" value="Oligo-1,6-glucosidase"/>
    <property type="match status" value="2"/>
</dbReference>
<keyword evidence="3" id="KW-0326">Glycosidase</keyword>
<evidence type="ECO:0000256" key="2">
    <source>
        <dbReference type="ARBA" id="ARBA00022801"/>
    </source>
</evidence>
<reference evidence="5" key="2">
    <citation type="submission" date="2021-04" db="EMBL/GenBank/DDBJ databases">
        <authorList>
            <person name="Gilroy R."/>
        </authorList>
    </citation>
    <scope>NUCLEOTIDE SEQUENCE</scope>
    <source>
        <strain evidence="5">ChiSxjej1B13-11762</strain>
    </source>
</reference>
<dbReference type="InterPro" id="IPR045857">
    <property type="entry name" value="O16G_dom_2"/>
</dbReference>
<gene>
    <name evidence="5" type="ORF">H9873_03355</name>
</gene>
<dbReference type="Gene3D" id="3.90.400.10">
    <property type="entry name" value="Oligo-1,6-glucosidase, Domain 2"/>
    <property type="match status" value="1"/>
</dbReference>
<evidence type="ECO:0000313" key="6">
    <source>
        <dbReference type="Proteomes" id="UP000824263"/>
    </source>
</evidence>
<dbReference type="AlphaFoldDB" id="A0A9D1R882"/>
<evidence type="ECO:0000256" key="3">
    <source>
        <dbReference type="ARBA" id="ARBA00023295"/>
    </source>
</evidence>
<dbReference type="EMBL" id="DXGF01000060">
    <property type="protein sequence ID" value="HIW83343.1"/>
    <property type="molecule type" value="Genomic_DNA"/>
</dbReference>
<proteinExistence type="inferred from homology"/>
<keyword evidence="2" id="KW-0378">Hydrolase</keyword>
<dbReference type="SUPFAM" id="SSF51445">
    <property type="entry name" value="(Trans)glycosidases"/>
    <property type="match status" value="1"/>
</dbReference>
<organism evidence="5 6">
    <name type="scientific">Candidatus Dorea gallistercoris</name>
    <dbReference type="NCBI Taxonomy" id="2838542"/>
    <lineage>
        <taxon>Bacteria</taxon>
        <taxon>Bacillati</taxon>
        <taxon>Bacillota</taxon>
        <taxon>Clostridia</taxon>
        <taxon>Lachnospirales</taxon>
        <taxon>Lachnospiraceae</taxon>
        <taxon>Dorea</taxon>
    </lineage>
</organism>
<dbReference type="Pfam" id="PF00128">
    <property type="entry name" value="Alpha-amylase"/>
    <property type="match status" value="1"/>
</dbReference>
<protein>
    <submittedName>
        <fullName evidence="5">Alpha-glucosidase</fullName>
    </submittedName>
</protein>
<comment type="caution">
    <text evidence="5">The sequence shown here is derived from an EMBL/GenBank/DDBJ whole genome shotgun (WGS) entry which is preliminary data.</text>
</comment>
<dbReference type="InterPro" id="IPR017853">
    <property type="entry name" value="GH"/>
</dbReference>
<dbReference type="PANTHER" id="PTHR10357:SF179">
    <property type="entry name" value="NEUTRAL AND BASIC AMINO ACID TRANSPORT PROTEIN RBAT"/>
    <property type="match status" value="1"/>
</dbReference>
<dbReference type="SUPFAM" id="SSF51011">
    <property type="entry name" value="Glycosyl hydrolase domain"/>
    <property type="match status" value="1"/>
</dbReference>
<accession>A0A9D1R882</accession>
<sequence>MERKWWQDKVVYQIYPKSFKDGNGDGIGDLKGILEKLDYLKELGIDLIWLSPIYQSPFVDQGYDISDYYKIAEEFGTMEEFDLLLEEAKKRDMGVVMDLVVNHCSDQHEWFQKALEDPEGEYGDYFYFRKGKDGKAPTNYRSYFGGSVWEQVPGTDQYYLHMFAKEQPDLNWENPVVREKIYEMVNWWLDKGIAGFRIDAIINIKKDLSFPEFEPDGPDGLCAGTKMIEQAEGIGEFLGELKDRTFAPHQAFTVGEVFNVTEDELEEFVGEDGYFSSMFDFGPHILAQGEHGWYDAPEIEFGRWRDTIFRSQMDGQGKVFLSNIIENHDEPRGATRYLPPYARNQEGAKMLGTVSVLLRGIPFIYQGQEIGMTNCRMEDISQYDDLETKNQYRLAREEGYTEEEALEICYRNSRDNARTPMQWDDTANGGFTTGTPWMRVNGNYKTINVAREEQDDSSVLSYYRKLIALRKSEDWKETFVYGTFQPAYEEEEKLFGFYRTGRDKKALILANFGEEKLELNLKEQVEKALLANQGSPLLVGNSLTLRPCEAVVLQVRQG</sequence>
<evidence type="ECO:0000256" key="1">
    <source>
        <dbReference type="ARBA" id="ARBA00008061"/>
    </source>
</evidence>
<dbReference type="Gene3D" id="2.60.40.1180">
    <property type="entry name" value="Golgi alpha-mannosidase II"/>
    <property type="match status" value="1"/>
</dbReference>
<comment type="similarity">
    <text evidence="1">Belongs to the glycosyl hydrolase 13 family.</text>
</comment>
<name>A0A9D1R882_9FIRM</name>
<dbReference type="SMART" id="SM00642">
    <property type="entry name" value="Aamy"/>
    <property type="match status" value="1"/>
</dbReference>
<dbReference type="CDD" id="cd11333">
    <property type="entry name" value="AmyAc_SI_OligoGlu_DGase"/>
    <property type="match status" value="1"/>
</dbReference>
<dbReference type="InterPro" id="IPR056300">
    <property type="entry name" value="SusG-like_C"/>
</dbReference>
<dbReference type="Gene3D" id="3.20.20.80">
    <property type="entry name" value="Glycosidases"/>
    <property type="match status" value="1"/>
</dbReference>
<dbReference type="FunFam" id="3.90.400.10:FF:000002">
    <property type="entry name" value="Sucrose isomerase"/>
    <property type="match status" value="1"/>
</dbReference>
<dbReference type="InterPro" id="IPR013780">
    <property type="entry name" value="Glyco_hydro_b"/>
</dbReference>
<dbReference type="GO" id="GO:0009313">
    <property type="term" value="P:oligosaccharide catabolic process"/>
    <property type="evidence" value="ECO:0007669"/>
    <property type="project" value="TreeGrafter"/>
</dbReference>
<dbReference type="PANTHER" id="PTHR10357">
    <property type="entry name" value="ALPHA-AMYLASE FAMILY MEMBER"/>
    <property type="match status" value="1"/>
</dbReference>
<evidence type="ECO:0000313" key="5">
    <source>
        <dbReference type="EMBL" id="HIW83343.1"/>
    </source>
</evidence>
<reference evidence="5" key="1">
    <citation type="journal article" date="2021" name="PeerJ">
        <title>Extensive microbial diversity within the chicken gut microbiome revealed by metagenomics and culture.</title>
        <authorList>
            <person name="Gilroy R."/>
            <person name="Ravi A."/>
            <person name="Getino M."/>
            <person name="Pursley I."/>
            <person name="Horton D.L."/>
            <person name="Alikhan N.F."/>
            <person name="Baker D."/>
            <person name="Gharbi K."/>
            <person name="Hall N."/>
            <person name="Watson M."/>
            <person name="Adriaenssens E.M."/>
            <person name="Foster-Nyarko E."/>
            <person name="Jarju S."/>
            <person name="Secka A."/>
            <person name="Antonio M."/>
            <person name="Oren A."/>
            <person name="Chaudhuri R.R."/>
            <person name="La Ragione R."/>
            <person name="Hildebrand F."/>
            <person name="Pallen M.J."/>
        </authorList>
    </citation>
    <scope>NUCLEOTIDE SEQUENCE</scope>
    <source>
        <strain evidence="5">ChiSxjej1B13-11762</strain>
    </source>
</reference>
<dbReference type="Proteomes" id="UP000824263">
    <property type="component" value="Unassembled WGS sequence"/>
</dbReference>
<evidence type="ECO:0000259" key="4">
    <source>
        <dbReference type="SMART" id="SM00642"/>
    </source>
</evidence>
<dbReference type="InterPro" id="IPR006047">
    <property type="entry name" value="GH13_cat_dom"/>
</dbReference>